<evidence type="ECO:0000259" key="2">
    <source>
        <dbReference type="Pfam" id="PF00675"/>
    </source>
</evidence>
<evidence type="ECO:0000313" key="5">
    <source>
        <dbReference type="Proteomes" id="UP000752292"/>
    </source>
</evidence>
<evidence type="ECO:0000256" key="1">
    <source>
        <dbReference type="SAM" id="SignalP"/>
    </source>
</evidence>
<feature type="domain" description="Peptidase M16 N-terminal" evidence="2">
    <location>
        <begin position="57"/>
        <end position="169"/>
    </location>
</feature>
<organism evidence="4 5">
    <name type="scientific">Tectimicrobiota bacterium</name>
    <dbReference type="NCBI Taxonomy" id="2528274"/>
    <lineage>
        <taxon>Bacteria</taxon>
        <taxon>Pseudomonadati</taxon>
        <taxon>Nitrospinota/Tectimicrobiota group</taxon>
        <taxon>Candidatus Tectimicrobiota</taxon>
    </lineage>
</organism>
<gene>
    <name evidence="4" type="ORF">HY618_02255</name>
</gene>
<keyword evidence="1" id="KW-0732">Signal</keyword>
<dbReference type="PROSITE" id="PS51318">
    <property type="entry name" value="TAT"/>
    <property type="match status" value="1"/>
</dbReference>
<reference evidence="4" key="1">
    <citation type="submission" date="2020-07" db="EMBL/GenBank/DDBJ databases">
        <title>Huge and variable diversity of episymbiotic CPR bacteria and DPANN archaea in groundwater ecosystems.</title>
        <authorList>
            <person name="He C.Y."/>
            <person name="Keren R."/>
            <person name="Whittaker M."/>
            <person name="Farag I.F."/>
            <person name="Doudna J."/>
            <person name="Cate J.H.D."/>
            <person name="Banfield J.F."/>
        </authorList>
    </citation>
    <scope>NUCLEOTIDE SEQUENCE</scope>
    <source>
        <strain evidence="4">NC_groundwater_1370_Ag_S-0.2um_69_93</strain>
    </source>
</reference>
<dbReference type="Proteomes" id="UP000752292">
    <property type="component" value="Unassembled WGS sequence"/>
</dbReference>
<proteinExistence type="predicted"/>
<dbReference type="InterPro" id="IPR011249">
    <property type="entry name" value="Metalloenz_LuxS/M16"/>
</dbReference>
<dbReference type="InterPro" id="IPR006311">
    <property type="entry name" value="TAT_signal"/>
</dbReference>
<sequence length="448" mass="48649">MRSRRAVSQALIAALLLAWTLALAPPSAAALRYDREELPGGAVLLVKESRELPMIHILVSLPAGSRHESPEKAGLASMTAGLLTRGAGKRSALDIAKANDSLGGGVRVGAGRDFATATLKVLSRDLEEGLGLLADVLRRPAFPPEEVEKTRSQILGALRQQQQKPGYLAGVAFRKALFGGGAEGRPTRGFPETVPRIQRADLEAHHRGWYGMKGAVFVFVGDISLQKAREIVLAHFQGWEAAGGQIPDVPAPPAPKGLSVIKVDRPLRQTTILLGNQSLTRKNPDFYAARVLNYILGGGGFESRIMRNLREEKGLVYSAYSYFDAGIHAGHWRLSLQTKNESANQAIQESLAEVRRMQESGVTGQELEEAKAYITGSFATQFSSSSRIAEYILSVEHLGFSPDYPDLYPGKIRAVTREQIQEAARKYIKLDEAVLAAVGNMAEADLKY</sequence>
<dbReference type="InterPro" id="IPR011765">
    <property type="entry name" value="Pept_M16_N"/>
</dbReference>
<comment type="caution">
    <text evidence="4">The sequence shown here is derived from an EMBL/GenBank/DDBJ whole genome shotgun (WGS) entry which is preliminary data.</text>
</comment>
<feature type="chain" id="PRO_5036875936" evidence="1">
    <location>
        <begin position="25"/>
        <end position="448"/>
    </location>
</feature>
<dbReference type="PANTHER" id="PTHR11851">
    <property type="entry name" value="METALLOPROTEASE"/>
    <property type="match status" value="1"/>
</dbReference>
<dbReference type="EMBL" id="JACQRX010000100">
    <property type="protein sequence ID" value="MBI4251255.1"/>
    <property type="molecule type" value="Genomic_DNA"/>
</dbReference>
<dbReference type="Gene3D" id="3.30.830.10">
    <property type="entry name" value="Metalloenzyme, LuxS/M16 peptidase-like"/>
    <property type="match status" value="2"/>
</dbReference>
<dbReference type="SUPFAM" id="SSF63411">
    <property type="entry name" value="LuxS/MPP-like metallohydrolase"/>
    <property type="match status" value="2"/>
</dbReference>
<dbReference type="GO" id="GO:0046872">
    <property type="term" value="F:metal ion binding"/>
    <property type="evidence" value="ECO:0007669"/>
    <property type="project" value="InterPro"/>
</dbReference>
<dbReference type="InterPro" id="IPR050361">
    <property type="entry name" value="MPP/UQCRC_Complex"/>
</dbReference>
<evidence type="ECO:0000313" key="4">
    <source>
        <dbReference type="EMBL" id="MBI4251255.1"/>
    </source>
</evidence>
<name>A0A932ZVB8_UNCTE</name>
<dbReference type="PANTHER" id="PTHR11851:SF224">
    <property type="entry name" value="PROCESSING PROTEASE"/>
    <property type="match status" value="1"/>
</dbReference>
<feature type="domain" description="Peptidase M16 C-terminal" evidence="3">
    <location>
        <begin position="197"/>
        <end position="372"/>
    </location>
</feature>
<protein>
    <submittedName>
        <fullName evidence="4">Insulinase family protein</fullName>
    </submittedName>
</protein>
<dbReference type="AlphaFoldDB" id="A0A932ZVB8"/>
<evidence type="ECO:0000259" key="3">
    <source>
        <dbReference type="Pfam" id="PF05193"/>
    </source>
</evidence>
<accession>A0A932ZVB8</accession>
<dbReference type="InterPro" id="IPR007863">
    <property type="entry name" value="Peptidase_M16_C"/>
</dbReference>
<feature type="signal peptide" evidence="1">
    <location>
        <begin position="1"/>
        <end position="24"/>
    </location>
</feature>
<dbReference type="Pfam" id="PF00675">
    <property type="entry name" value="Peptidase_M16"/>
    <property type="match status" value="1"/>
</dbReference>
<dbReference type="Pfam" id="PF05193">
    <property type="entry name" value="Peptidase_M16_C"/>
    <property type="match status" value="1"/>
</dbReference>